<dbReference type="Proteomes" id="UP000438991">
    <property type="component" value="Unassembled WGS sequence"/>
</dbReference>
<name>A0A9X4XKV4_9BRAD</name>
<sequence>MIRLVYTRRADADIRAVWRHVAAENEPAADRILIALMDRIESLRRHPRLGPRRPDIRPAARVLVEGHHLVLYELHPDTDDGPVDWIEVVGILDGRRDLASLF</sequence>
<dbReference type="Gene3D" id="3.30.2310.20">
    <property type="entry name" value="RelE-like"/>
    <property type="match status" value="1"/>
</dbReference>
<evidence type="ECO:0000313" key="3">
    <source>
        <dbReference type="Proteomes" id="UP000438991"/>
    </source>
</evidence>
<dbReference type="EMBL" id="WNKV01000004">
    <property type="protein sequence ID" value="MTW16026.1"/>
    <property type="molecule type" value="Genomic_DNA"/>
</dbReference>
<evidence type="ECO:0000313" key="2">
    <source>
        <dbReference type="EMBL" id="MTW16026.1"/>
    </source>
</evidence>
<protein>
    <submittedName>
        <fullName evidence="2">Type II toxin-antitoxin system RelE/ParE family toxin</fullName>
    </submittedName>
</protein>
<keyword evidence="1" id="KW-1277">Toxin-antitoxin system</keyword>
<dbReference type="InterPro" id="IPR035093">
    <property type="entry name" value="RelE/ParE_toxin_dom_sf"/>
</dbReference>
<gene>
    <name evidence="2" type="ORF">GJ689_07375</name>
</gene>
<organism evidence="2 3">
    <name type="scientific">Rhodoplanes serenus</name>
    <dbReference type="NCBI Taxonomy" id="200615"/>
    <lineage>
        <taxon>Bacteria</taxon>
        <taxon>Pseudomonadati</taxon>
        <taxon>Pseudomonadota</taxon>
        <taxon>Alphaproteobacteria</taxon>
        <taxon>Hyphomicrobiales</taxon>
        <taxon>Nitrobacteraceae</taxon>
        <taxon>Rhodoplanes</taxon>
    </lineage>
</organism>
<accession>A0A9X4XKV4</accession>
<dbReference type="AlphaFoldDB" id="A0A9X4XKV4"/>
<dbReference type="RefSeq" id="WP_170300700.1">
    <property type="nucleotide sequence ID" value="NZ_WNKV01000004.1"/>
</dbReference>
<proteinExistence type="predicted"/>
<comment type="caution">
    <text evidence="2">The sequence shown here is derived from an EMBL/GenBank/DDBJ whole genome shotgun (WGS) entry which is preliminary data.</text>
</comment>
<reference evidence="2 3" key="1">
    <citation type="submission" date="2019-11" db="EMBL/GenBank/DDBJ databases">
        <title>Whole-genome sequence of Rhodoplanes serenus DSM 18633, type strain.</title>
        <authorList>
            <person name="Kyndt J.A."/>
            <person name="Meyer T.E."/>
        </authorList>
    </citation>
    <scope>NUCLEOTIDE SEQUENCE [LARGE SCALE GENOMIC DNA]</scope>
    <source>
        <strain evidence="2 3">DSM 18633</strain>
    </source>
</reference>
<dbReference type="Pfam" id="PF05016">
    <property type="entry name" value="ParE_toxin"/>
    <property type="match status" value="1"/>
</dbReference>
<evidence type="ECO:0000256" key="1">
    <source>
        <dbReference type="ARBA" id="ARBA00022649"/>
    </source>
</evidence>
<dbReference type="InterPro" id="IPR007712">
    <property type="entry name" value="RelE/ParE_toxin"/>
</dbReference>